<feature type="signal peptide" evidence="1">
    <location>
        <begin position="1"/>
        <end position="25"/>
    </location>
</feature>
<comment type="caution">
    <text evidence="2">The sequence shown here is derived from an EMBL/GenBank/DDBJ whole genome shotgun (WGS) entry which is preliminary data.</text>
</comment>
<dbReference type="RefSeq" id="WP_163690978.1">
    <property type="nucleotide sequence ID" value="NZ_FXTW01000001.1"/>
</dbReference>
<keyword evidence="3" id="KW-1185">Reference proteome</keyword>
<gene>
    <name evidence="2" type="ORF">GWK09_00105</name>
</gene>
<name>A0A6P0UBA7_9FLAO</name>
<sequence length="200" mass="20983">MKIKAKSLMMLIVVLLLSSYTSSFSNLSPYPKSSEGLFQEVPVLPVGTILFIKSTKGISAKNFNAGDNFFVELDKDVTSKGEIVIPKGTIVQMNVLVSDNTNRRGSTFSVTVGGFIIDNYLQGVETETKVVTTEAQAGNTIRKAAIGAGIGAVFGGGKGAGKGAAIGGAMGLLTPGESIYFPPGTEATFQLTKPLKVNWL</sequence>
<proteinExistence type="predicted"/>
<evidence type="ECO:0000313" key="3">
    <source>
        <dbReference type="Proteomes" id="UP000468443"/>
    </source>
</evidence>
<protein>
    <submittedName>
        <fullName evidence="2">Uncharacterized protein</fullName>
    </submittedName>
</protein>
<evidence type="ECO:0000313" key="2">
    <source>
        <dbReference type="EMBL" id="NER08908.1"/>
    </source>
</evidence>
<accession>A0A6P0UBA7</accession>
<feature type="chain" id="PRO_5026668864" evidence="1">
    <location>
        <begin position="26"/>
        <end position="200"/>
    </location>
</feature>
<organism evidence="2 3">
    <name type="scientific">Muriicola jejuensis</name>
    <dbReference type="NCBI Taxonomy" id="504488"/>
    <lineage>
        <taxon>Bacteria</taxon>
        <taxon>Pseudomonadati</taxon>
        <taxon>Bacteroidota</taxon>
        <taxon>Flavobacteriia</taxon>
        <taxon>Flavobacteriales</taxon>
        <taxon>Flavobacteriaceae</taxon>
        <taxon>Muriicola</taxon>
    </lineage>
</organism>
<reference evidence="2 3" key="1">
    <citation type="submission" date="2020-01" db="EMBL/GenBank/DDBJ databases">
        <title>Muriicola jejuensis KCTC 22299.</title>
        <authorList>
            <person name="Wang G."/>
        </authorList>
    </citation>
    <scope>NUCLEOTIDE SEQUENCE [LARGE SCALE GENOMIC DNA]</scope>
    <source>
        <strain evidence="2 3">KCTC 22299</strain>
    </source>
</reference>
<dbReference type="EMBL" id="JAABOP010000001">
    <property type="protein sequence ID" value="NER08908.1"/>
    <property type="molecule type" value="Genomic_DNA"/>
</dbReference>
<dbReference type="Proteomes" id="UP000468443">
    <property type="component" value="Unassembled WGS sequence"/>
</dbReference>
<dbReference type="AlphaFoldDB" id="A0A6P0UBA7"/>
<evidence type="ECO:0000256" key="1">
    <source>
        <dbReference type="SAM" id="SignalP"/>
    </source>
</evidence>
<keyword evidence="1" id="KW-0732">Signal</keyword>